<reference evidence="2" key="1">
    <citation type="submission" date="2024-02" db="EMBL/GenBank/DDBJ databases">
        <authorList>
            <consortium name="ELIXIR-Norway"/>
            <consortium name="Elixir Norway"/>
        </authorList>
    </citation>
    <scope>NUCLEOTIDE SEQUENCE</scope>
</reference>
<dbReference type="InterPro" id="IPR009057">
    <property type="entry name" value="Homeodomain-like_sf"/>
</dbReference>
<dbReference type="Proteomes" id="UP001497444">
    <property type="component" value="Chromosome 6"/>
</dbReference>
<dbReference type="CDD" id="cd00167">
    <property type="entry name" value="SANT"/>
    <property type="match status" value="1"/>
</dbReference>
<dbReference type="InterPro" id="IPR017930">
    <property type="entry name" value="Myb_dom"/>
</dbReference>
<organism evidence="2 3">
    <name type="scientific">Sphagnum jensenii</name>
    <dbReference type="NCBI Taxonomy" id="128206"/>
    <lineage>
        <taxon>Eukaryota</taxon>
        <taxon>Viridiplantae</taxon>
        <taxon>Streptophyta</taxon>
        <taxon>Embryophyta</taxon>
        <taxon>Bryophyta</taxon>
        <taxon>Sphagnophytina</taxon>
        <taxon>Sphagnopsida</taxon>
        <taxon>Sphagnales</taxon>
        <taxon>Sphagnaceae</taxon>
        <taxon>Sphagnum</taxon>
    </lineage>
</organism>
<name>A0ABP0X9D9_9BRYO</name>
<keyword evidence="3" id="KW-1185">Reference proteome</keyword>
<dbReference type="PROSITE" id="PS51257">
    <property type="entry name" value="PROKAR_LIPOPROTEIN"/>
    <property type="match status" value="1"/>
</dbReference>
<dbReference type="EMBL" id="OZ020101">
    <property type="protein sequence ID" value="CAK9274981.1"/>
    <property type="molecule type" value="Genomic_DNA"/>
</dbReference>
<feature type="domain" description="HTH myb-type" evidence="1">
    <location>
        <begin position="1"/>
        <end position="39"/>
    </location>
</feature>
<protein>
    <recommendedName>
        <fullName evidence="1">HTH myb-type domain-containing protein</fullName>
    </recommendedName>
</protein>
<dbReference type="SUPFAM" id="SSF46689">
    <property type="entry name" value="Homeodomain-like"/>
    <property type="match status" value="1"/>
</dbReference>
<evidence type="ECO:0000313" key="2">
    <source>
        <dbReference type="EMBL" id="CAK9274981.1"/>
    </source>
</evidence>
<gene>
    <name evidence="2" type="ORF">CSSPJE1EN1_LOCUS20459</name>
</gene>
<evidence type="ECO:0000313" key="3">
    <source>
        <dbReference type="Proteomes" id="UP001497444"/>
    </source>
</evidence>
<evidence type="ECO:0000259" key="1">
    <source>
        <dbReference type="PROSITE" id="PS51294"/>
    </source>
</evidence>
<dbReference type="PROSITE" id="PS51294">
    <property type="entry name" value="HTH_MYB"/>
    <property type="match status" value="1"/>
</dbReference>
<dbReference type="Gene3D" id="1.10.10.60">
    <property type="entry name" value="Homeodomain-like"/>
    <property type="match status" value="1"/>
</dbReference>
<accession>A0ABP0X9D9</accession>
<proteinExistence type="predicted"/>
<dbReference type="InterPro" id="IPR001005">
    <property type="entry name" value="SANT/Myb"/>
</dbReference>
<sequence length="173" mass="19165">MELVERHGQQCWSVIATFLTGCIGKQCRKRGHNHLRLDIKMEDKDEESSLTLEPYFEANLNSIDVDNIMHLLFAATHGQDEDDYHGRLGECGISSYGTRLATTQTGNLMLQSAACFAPFVNCGAMILDSSTVQQQPSCVLILGQGVTMSTMVHIQLLCVMVLEHGKGEEEEKC</sequence>